<evidence type="ECO:0000256" key="5">
    <source>
        <dbReference type="ARBA" id="ARBA00023136"/>
    </source>
</evidence>
<keyword evidence="12" id="KW-1185">Reference proteome</keyword>
<dbReference type="GO" id="GO:0016020">
    <property type="term" value="C:membrane"/>
    <property type="evidence" value="ECO:0000318"/>
    <property type="project" value="GO_Central"/>
</dbReference>
<feature type="transmembrane region" description="Helical" evidence="9">
    <location>
        <begin position="119"/>
        <end position="136"/>
    </location>
</feature>
<keyword evidence="2" id="KW-1003">Cell membrane</keyword>
<keyword evidence="3 9" id="KW-0812">Transmembrane</keyword>
<feature type="transmembrane region" description="Helical" evidence="9">
    <location>
        <begin position="175"/>
        <end position="194"/>
    </location>
</feature>
<dbReference type="Proteomes" id="UP000007266">
    <property type="component" value="Linkage group 3"/>
</dbReference>
<feature type="transmembrane region" description="Helical" evidence="9">
    <location>
        <begin position="276"/>
        <end position="300"/>
    </location>
</feature>
<dbReference type="PRINTS" id="PR00171">
    <property type="entry name" value="SUGRTRNSPORT"/>
</dbReference>
<feature type="transmembrane region" description="Helical" evidence="9">
    <location>
        <begin position="148"/>
        <end position="169"/>
    </location>
</feature>
<feature type="transmembrane region" description="Helical" evidence="9">
    <location>
        <begin position="60"/>
        <end position="78"/>
    </location>
</feature>
<dbReference type="OrthoDB" id="6339427at2759"/>
<dbReference type="NCBIfam" id="TIGR00879">
    <property type="entry name" value="SP"/>
    <property type="match status" value="1"/>
</dbReference>
<dbReference type="GO" id="GO:0051119">
    <property type="term" value="F:sugar transmembrane transporter activity"/>
    <property type="evidence" value="ECO:0007669"/>
    <property type="project" value="InterPro"/>
</dbReference>
<dbReference type="GO" id="GO:0022857">
    <property type="term" value="F:transmembrane transporter activity"/>
    <property type="evidence" value="ECO:0000318"/>
    <property type="project" value="GO_Central"/>
</dbReference>
<proteinExistence type="inferred from homology"/>
<evidence type="ECO:0000259" key="10">
    <source>
        <dbReference type="PROSITE" id="PS50850"/>
    </source>
</evidence>
<evidence type="ECO:0000256" key="9">
    <source>
        <dbReference type="SAM" id="Phobius"/>
    </source>
</evidence>
<dbReference type="InterPro" id="IPR036259">
    <property type="entry name" value="MFS_trans_sf"/>
</dbReference>
<evidence type="ECO:0000256" key="6">
    <source>
        <dbReference type="ARBA" id="ARBA00023180"/>
    </source>
</evidence>
<feature type="transmembrane region" description="Helical" evidence="9">
    <location>
        <begin position="242"/>
        <end position="264"/>
    </location>
</feature>
<feature type="transmembrane region" description="Helical" evidence="9">
    <location>
        <begin position="21"/>
        <end position="40"/>
    </location>
</feature>
<evidence type="ECO:0000256" key="4">
    <source>
        <dbReference type="ARBA" id="ARBA00022989"/>
    </source>
</evidence>
<dbReference type="PROSITE" id="PS00217">
    <property type="entry name" value="SUGAR_TRANSPORT_2"/>
    <property type="match status" value="1"/>
</dbReference>
<dbReference type="PhylomeDB" id="D6WDA8"/>
<accession>D6WDA8</accession>
<dbReference type="PANTHER" id="PTHR48021:SF96">
    <property type="entry name" value="FACILITATED TREHALOSE TRANSPORTER TRET1-1-RELATED"/>
    <property type="match status" value="1"/>
</dbReference>
<keyword evidence="4 9" id="KW-1133">Transmembrane helix</keyword>
<dbReference type="FunFam" id="1.20.1250.20:FF:000055">
    <property type="entry name" value="Facilitated trehalose transporter Tret1-2 homolog"/>
    <property type="match status" value="1"/>
</dbReference>
<dbReference type="PROSITE" id="PS50850">
    <property type="entry name" value="MFS"/>
    <property type="match status" value="1"/>
</dbReference>
<gene>
    <name evidence="11" type="primary">AUGUSTUS-3.0.2_00121</name>
    <name evidence="11" type="ORF">TcasGA2_TC000121</name>
</gene>
<dbReference type="InterPro" id="IPR005829">
    <property type="entry name" value="Sugar_transporter_CS"/>
</dbReference>
<dbReference type="SUPFAM" id="SSF103473">
    <property type="entry name" value="MFS general substrate transporter"/>
    <property type="match status" value="1"/>
</dbReference>
<comment type="subcellular location">
    <subcellularLocation>
        <location evidence="1">Cell membrane</location>
        <topology evidence="1">Multi-pass membrane protein</topology>
    </subcellularLocation>
</comment>
<reference evidence="11 12" key="1">
    <citation type="journal article" date="2008" name="Nature">
        <title>The genome of the model beetle and pest Tribolium castaneum.</title>
        <authorList>
            <consortium name="Tribolium Genome Sequencing Consortium"/>
            <person name="Richards S."/>
            <person name="Gibbs R.A."/>
            <person name="Weinstock G.M."/>
            <person name="Brown S.J."/>
            <person name="Denell R."/>
            <person name="Beeman R.W."/>
            <person name="Gibbs R."/>
            <person name="Beeman R.W."/>
            <person name="Brown S.J."/>
            <person name="Bucher G."/>
            <person name="Friedrich M."/>
            <person name="Grimmelikhuijzen C.J."/>
            <person name="Klingler M."/>
            <person name="Lorenzen M."/>
            <person name="Richards S."/>
            <person name="Roth S."/>
            <person name="Schroder R."/>
            <person name="Tautz D."/>
            <person name="Zdobnov E.M."/>
            <person name="Muzny D."/>
            <person name="Gibbs R.A."/>
            <person name="Weinstock G.M."/>
            <person name="Attaway T."/>
            <person name="Bell S."/>
            <person name="Buhay C.J."/>
            <person name="Chandrabose M.N."/>
            <person name="Chavez D."/>
            <person name="Clerk-Blankenburg K.P."/>
            <person name="Cree A."/>
            <person name="Dao M."/>
            <person name="Davis C."/>
            <person name="Chacko J."/>
            <person name="Dinh H."/>
            <person name="Dugan-Rocha S."/>
            <person name="Fowler G."/>
            <person name="Garner T.T."/>
            <person name="Garnes J."/>
            <person name="Gnirke A."/>
            <person name="Hawes A."/>
            <person name="Hernandez J."/>
            <person name="Hines S."/>
            <person name="Holder M."/>
            <person name="Hume J."/>
            <person name="Jhangiani S.N."/>
            <person name="Joshi V."/>
            <person name="Khan Z.M."/>
            <person name="Jackson L."/>
            <person name="Kovar C."/>
            <person name="Kowis A."/>
            <person name="Lee S."/>
            <person name="Lewis L.R."/>
            <person name="Margolis J."/>
            <person name="Morgan M."/>
            <person name="Nazareth L.V."/>
            <person name="Nguyen N."/>
            <person name="Okwuonu G."/>
            <person name="Parker D."/>
            <person name="Richards S."/>
            <person name="Ruiz S.J."/>
            <person name="Santibanez J."/>
            <person name="Savard J."/>
            <person name="Scherer S.E."/>
            <person name="Schneider B."/>
            <person name="Sodergren E."/>
            <person name="Tautz D."/>
            <person name="Vattahil S."/>
            <person name="Villasana D."/>
            <person name="White C.S."/>
            <person name="Wright R."/>
            <person name="Park Y."/>
            <person name="Beeman R.W."/>
            <person name="Lord J."/>
            <person name="Oppert B."/>
            <person name="Lorenzen M."/>
            <person name="Brown S."/>
            <person name="Wang L."/>
            <person name="Savard J."/>
            <person name="Tautz D."/>
            <person name="Richards S."/>
            <person name="Weinstock G."/>
            <person name="Gibbs R.A."/>
            <person name="Liu Y."/>
            <person name="Worley K."/>
            <person name="Weinstock G."/>
            <person name="Elsik C.G."/>
            <person name="Reese J.T."/>
            <person name="Elhaik E."/>
            <person name="Landan G."/>
            <person name="Graur D."/>
            <person name="Arensburger P."/>
            <person name="Atkinson P."/>
            <person name="Beeman R.W."/>
            <person name="Beidler J."/>
            <person name="Brown S.J."/>
            <person name="Demuth J.P."/>
            <person name="Drury D.W."/>
            <person name="Du Y.Z."/>
            <person name="Fujiwara H."/>
            <person name="Lorenzen M."/>
            <person name="Maselli V."/>
            <person name="Osanai M."/>
            <person name="Park Y."/>
            <person name="Robertson H.M."/>
            <person name="Tu Z."/>
            <person name="Wang J.J."/>
            <person name="Wang S."/>
            <person name="Richards S."/>
            <person name="Song H."/>
            <person name="Zhang L."/>
            <person name="Sodergren E."/>
            <person name="Werner D."/>
            <person name="Stanke M."/>
            <person name="Morgenstern B."/>
            <person name="Solovyev V."/>
            <person name="Kosarev P."/>
            <person name="Brown G."/>
            <person name="Chen H.C."/>
            <person name="Ermolaeva O."/>
            <person name="Hlavina W."/>
            <person name="Kapustin Y."/>
            <person name="Kiryutin B."/>
            <person name="Kitts P."/>
            <person name="Maglott D."/>
            <person name="Pruitt K."/>
            <person name="Sapojnikov V."/>
            <person name="Souvorov A."/>
            <person name="Mackey A.J."/>
            <person name="Waterhouse R.M."/>
            <person name="Wyder S."/>
            <person name="Zdobnov E.M."/>
            <person name="Zdobnov E.M."/>
            <person name="Wyder S."/>
            <person name="Kriventseva E.V."/>
            <person name="Kadowaki T."/>
            <person name="Bork P."/>
            <person name="Aranda M."/>
            <person name="Bao R."/>
            <person name="Beermann A."/>
            <person name="Berns N."/>
            <person name="Bolognesi R."/>
            <person name="Bonneton F."/>
            <person name="Bopp D."/>
            <person name="Brown S.J."/>
            <person name="Bucher G."/>
            <person name="Butts T."/>
            <person name="Chaumot A."/>
            <person name="Denell R.E."/>
            <person name="Ferrier D.E."/>
            <person name="Friedrich M."/>
            <person name="Gordon C.M."/>
            <person name="Jindra M."/>
            <person name="Klingler M."/>
            <person name="Lan Q."/>
            <person name="Lattorff H.M."/>
            <person name="Laudet V."/>
            <person name="von Levetsow C."/>
            <person name="Liu Z."/>
            <person name="Lutz R."/>
            <person name="Lynch J.A."/>
            <person name="da Fonseca R.N."/>
            <person name="Posnien N."/>
            <person name="Reuter R."/>
            <person name="Roth S."/>
            <person name="Savard J."/>
            <person name="Schinko J.B."/>
            <person name="Schmitt C."/>
            <person name="Schoppmeier M."/>
            <person name="Schroder R."/>
            <person name="Shippy T.D."/>
            <person name="Simonnet F."/>
            <person name="Marques-Souza H."/>
            <person name="Tautz D."/>
            <person name="Tomoyasu Y."/>
            <person name="Trauner J."/>
            <person name="Van der Zee M."/>
            <person name="Vervoort M."/>
            <person name="Wittkopp N."/>
            <person name="Wimmer E.A."/>
            <person name="Yang X."/>
            <person name="Jones A.K."/>
            <person name="Sattelle D.B."/>
            <person name="Ebert P.R."/>
            <person name="Nelson D."/>
            <person name="Scott J.G."/>
            <person name="Beeman R.W."/>
            <person name="Muthukrishnan S."/>
            <person name="Kramer K.J."/>
            <person name="Arakane Y."/>
            <person name="Beeman R.W."/>
            <person name="Zhu Q."/>
            <person name="Hogenkamp D."/>
            <person name="Dixit R."/>
            <person name="Oppert B."/>
            <person name="Jiang H."/>
            <person name="Zou Z."/>
            <person name="Marshall J."/>
            <person name="Elpidina E."/>
            <person name="Vinokurov K."/>
            <person name="Oppert C."/>
            <person name="Zou Z."/>
            <person name="Evans J."/>
            <person name="Lu Z."/>
            <person name="Zhao P."/>
            <person name="Sumathipala N."/>
            <person name="Altincicek B."/>
            <person name="Vilcinskas A."/>
            <person name="Williams M."/>
            <person name="Hultmark D."/>
            <person name="Hetru C."/>
            <person name="Jiang H."/>
            <person name="Grimmelikhuijzen C.J."/>
            <person name="Hauser F."/>
            <person name="Cazzamali G."/>
            <person name="Williamson M."/>
            <person name="Park Y."/>
            <person name="Li B."/>
            <person name="Tanaka Y."/>
            <person name="Predel R."/>
            <person name="Neupert S."/>
            <person name="Schachtner J."/>
            <person name="Verleyen P."/>
            <person name="Raible F."/>
            <person name="Bork P."/>
            <person name="Friedrich M."/>
            <person name="Walden K.K."/>
            <person name="Robertson H.M."/>
            <person name="Angeli S."/>
            <person name="Foret S."/>
            <person name="Bucher G."/>
            <person name="Schuetz S."/>
            <person name="Maleszka R."/>
            <person name="Wimmer E.A."/>
            <person name="Beeman R.W."/>
            <person name="Lorenzen M."/>
            <person name="Tomoyasu Y."/>
            <person name="Miller S.C."/>
            <person name="Grossmann D."/>
            <person name="Bucher G."/>
        </authorList>
    </citation>
    <scope>NUCLEOTIDE SEQUENCE [LARGE SCALE GENOMIC DNA]</scope>
    <source>
        <strain evidence="11 12">Georgia GA2</strain>
    </source>
</reference>
<protein>
    <submittedName>
        <fullName evidence="11">Facilitated trehalose transporter Tret1-2 homolog-like Protein</fullName>
    </submittedName>
</protein>
<feature type="domain" description="Major facilitator superfamily (MFS) profile" evidence="10">
    <location>
        <begin position="24"/>
        <end position="432"/>
    </location>
</feature>
<keyword evidence="8" id="KW-0813">Transport</keyword>
<dbReference type="GO" id="GO:0005886">
    <property type="term" value="C:plasma membrane"/>
    <property type="evidence" value="ECO:0007669"/>
    <property type="project" value="UniProtKB-SubCell"/>
</dbReference>
<dbReference type="InterPro" id="IPR044775">
    <property type="entry name" value="MFS_ERD6/Tret1-like"/>
</dbReference>
<dbReference type="GO" id="GO:0055085">
    <property type="term" value="P:transmembrane transport"/>
    <property type="evidence" value="ECO:0000318"/>
    <property type="project" value="GO_Central"/>
</dbReference>
<reference evidence="11 12" key="2">
    <citation type="journal article" date="2010" name="Nucleic Acids Res.">
        <title>BeetleBase in 2010: revisions to provide comprehensive genomic information for Tribolium castaneum.</title>
        <authorList>
            <person name="Kim H.S."/>
            <person name="Murphy T."/>
            <person name="Xia J."/>
            <person name="Caragea D."/>
            <person name="Park Y."/>
            <person name="Beeman R.W."/>
            <person name="Lorenzen M.D."/>
            <person name="Butcher S."/>
            <person name="Manak J.R."/>
            <person name="Brown S.J."/>
        </authorList>
    </citation>
    <scope>GENOME REANNOTATION</scope>
    <source>
        <strain evidence="11 12">Georgia GA2</strain>
    </source>
</reference>
<organism evidence="11 12">
    <name type="scientific">Tribolium castaneum</name>
    <name type="common">Red flour beetle</name>
    <dbReference type="NCBI Taxonomy" id="7070"/>
    <lineage>
        <taxon>Eukaryota</taxon>
        <taxon>Metazoa</taxon>
        <taxon>Ecdysozoa</taxon>
        <taxon>Arthropoda</taxon>
        <taxon>Hexapoda</taxon>
        <taxon>Insecta</taxon>
        <taxon>Pterygota</taxon>
        <taxon>Neoptera</taxon>
        <taxon>Endopterygota</taxon>
        <taxon>Coleoptera</taxon>
        <taxon>Polyphaga</taxon>
        <taxon>Cucujiformia</taxon>
        <taxon>Tenebrionidae</taxon>
        <taxon>Tenebrionidae incertae sedis</taxon>
        <taxon>Tribolium</taxon>
    </lineage>
</organism>
<dbReference type="STRING" id="7070.D6WDA8"/>
<keyword evidence="6" id="KW-0325">Glycoprotein</keyword>
<evidence type="ECO:0000256" key="3">
    <source>
        <dbReference type="ARBA" id="ARBA00022692"/>
    </source>
</evidence>
<sequence length="446" mass="49706">MRLFNRLTNTMSGQKSQIFPQILATTIVSWLSIIVGYSSAYYSPAESTMITDLNMTKNEASWVCSLLPVGALVGSLSGGPSLDWLGRKGTLILTDMFFLTAWCINYFSTNCWTMYTSRILNGLSVGIASFALPVYLAETLEPEIRGRLGLFPTAFGNFGILLCFVTGSVFEWRGLAGIGALLTVPFLGAVWVVPETPRWYMSKRRVQRAQRALQWFGYSDKGLQDLNQNKPKLRYSKSHLKVLGIVLGLMFFQQFSGINAIIFYTTRIFQEAGSSLNASLCTAIIGLVNFISTFIAAILVDRLGRKALMYTSSAVMALMLAVLGLYFYLLRQGVELGSLEWLPLSCFIFYVLGFSFGWGPIPWLMMGEILPAVIRGQAASISAAFNWSCTFIITKTFPLFVDSVGAHYAFWFFCIFMICSMVFLKLAVPETKKRTLEDIERILASS</sequence>
<comment type="similarity">
    <text evidence="7">Belongs to the major facilitator superfamily. Sugar transporter (TC 2.A.1.1) family. Trehalose transporter subfamily.</text>
</comment>
<feature type="transmembrane region" description="Helical" evidence="9">
    <location>
        <begin position="405"/>
        <end position="424"/>
    </location>
</feature>
<name>D6WDA8_TRICA</name>
<feature type="transmembrane region" description="Helical" evidence="9">
    <location>
        <begin position="90"/>
        <end position="107"/>
    </location>
</feature>
<dbReference type="AlphaFoldDB" id="D6WDA8"/>
<dbReference type="CDD" id="cd17358">
    <property type="entry name" value="MFS_GLUT6_8_Class3_like"/>
    <property type="match status" value="1"/>
</dbReference>
<dbReference type="InterPro" id="IPR050549">
    <property type="entry name" value="MFS_Trehalose_Transporter"/>
</dbReference>
<dbReference type="EMBL" id="KQ971321">
    <property type="protein sequence ID" value="EEZ99539.1"/>
    <property type="molecule type" value="Genomic_DNA"/>
</dbReference>
<evidence type="ECO:0000256" key="1">
    <source>
        <dbReference type="ARBA" id="ARBA00004651"/>
    </source>
</evidence>
<dbReference type="Gene3D" id="1.20.1250.20">
    <property type="entry name" value="MFS general substrate transporter like domains"/>
    <property type="match status" value="2"/>
</dbReference>
<evidence type="ECO:0000256" key="8">
    <source>
        <dbReference type="RuleBase" id="RU003346"/>
    </source>
</evidence>
<evidence type="ECO:0000313" key="12">
    <source>
        <dbReference type="Proteomes" id="UP000007266"/>
    </source>
</evidence>
<keyword evidence="5 9" id="KW-0472">Membrane</keyword>
<dbReference type="HOGENOM" id="CLU_001265_30_5_1"/>
<dbReference type="eggNOG" id="KOG0254">
    <property type="taxonomic scope" value="Eukaryota"/>
</dbReference>
<dbReference type="InterPro" id="IPR020846">
    <property type="entry name" value="MFS_dom"/>
</dbReference>
<evidence type="ECO:0000256" key="7">
    <source>
        <dbReference type="ARBA" id="ARBA00024348"/>
    </source>
</evidence>
<dbReference type="PROSITE" id="PS00216">
    <property type="entry name" value="SUGAR_TRANSPORT_1"/>
    <property type="match status" value="2"/>
</dbReference>
<evidence type="ECO:0000313" key="11">
    <source>
        <dbReference type="EMBL" id="EEZ99539.1"/>
    </source>
</evidence>
<evidence type="ECO:0000256" key="2">
    <source>
        <dbReference type="ARBA" id="ARBA00022475"/>
    </source>
</evidence>
<dbReference type="OMA" id="WATYLFY"/>
<feature type="transmembrane region" description="Helical" evidence="9">
    <location>
        <begin position="307"/>
        <end position="329"/>
    </location>
</feature>
<feature type="transmembrane region" description="Helical" evidence="9">
    <location>
        <begin position="341"/>
        <end position="361"/>
    </location>
</feature>
<dbReference type="InterPro" id="IPR003663">
    <property type="entry name" value="Sugar/inositol_transpt"/>
</dbReference>
<dbReference type="KEGG" id="tca:659045"/>
<dbReference type="PANTHER" id="PTHR48021">
    <property type="match status" value="1"/>
</dbReference>
<dbReference type="Pfam" id="PF00083">
    <property type="entry name" value="Sugar_tr"/>
    <property type="match status" value="1"/>
</dbReference>
<dbReference type="InterPro" id="IPR005828">
    <property type="entry name" value="MFS_sugar_transport-like"/>
</dbReference>